<accession>A0A317PI05</accession>
<dbReference type="RefSeq" id="WP_170132299.1">
    <property type="nucleotide sequence ID" value="NZ_QGTR01000004.1"/>
</dbReference>
<evidence type="ECO:0000256" key="2">
    <source>
        <dbReference type="ARBA" id="ARBA00023015"/>
    </source>
</evidence>
<dbReference type="InterPro" id="IPR050595">
    <property type="entry name" value="Bact_response_regulator"/>
</dbReference>
<evidence type="ECO:0000313" key="6">
    <source>
        <dbReference type="EMBL" id="PWV99020.1"/>
    </source>
</evidence>
<keyword evidence="7" id="KW-1185">Reference proteome</keyword>
<comment type="caution">
    <text evidence="6">The sequence shown here is derived from an EMBL/GenBank/DDBJ whole genome shotgun (WGS) entry which is preliminary data.</text>
</comment>
<protein>
    <submittedName>
        <fullName evidence="6">Response regulator receiver domain-containing protein</fullName>
    </submittedName>
</protein>
<evidence type="ECO:0000259" key="5">
    <source>
        <dbReference type="PROSITE" id="PS50110"/>
    </source>
</evidence>
<dbReference type="Pfam" id="PF00072">
    <property type="entry name" value="Response_reg"/>
    <property type="match status" value="1"/>
</dbReference>
<organism evidence="6 7">
    <name type="scientific">Hoeflea marina</name>
    <dbReference type="NCBI Taxonomy" id="274592"/>
    <lineage>
        <taxon>Bacteria</taxon>
        <taxon>Pseudomonadati</taxon>
        <taxon>Pseudomonadota</taxon>
        <taxon>Alphaproteobacteria</taxon>
        <taxon>Hyphomicrobiales</taxon>
        <taxon>Rhizobiaceae</taxon>
        <taxon>Hoeflea</taxon>
    </lineage>
</organism>
<gene>
    <name evidence="6" type="ORF">DFR52_104311</name>
</gene>
<dbReference type="Gene3D" id="3.40.50.2300">
    <property type="match status" value="2"/>
</dbReference>
<dbReference type="GO" id="GO:0000160">
    <property type="term" value="P:phosphorelay signal transduction system"/>
    <property type="evidence" value="ECO:0007669"/>
    <property type="project" value="InterPro"/>
</dbReference>
<dbReference type="InterPro" id="IPR011006">
    <property type="entry name" value="CheY-like_superfamily"/>
</dbReference>
<keyword evidence="1 4" id="KW-0597">Phosphoprotein</keyword>
<sequence length="281" mass="31321">MFIGISGMQYTGGSLGEHRILVAEDSNFFTSMIGQKFKELFDIDIEVCRNFEQIQLAFEYGSKPITLAISNINLPGAENGEALNYLAELSIPIIVFTGTFHEKTREGILARDIVDYVIKDSTLAIDLLAESVCRFLTNHRHHVLIVDDSPTARALLRSRLERFNFKVSAAASGGEALEILKASPDIGLVITDYNMPDIDGFELTRRLRTVRGSHELRIIGVSSSDNRLLSARFLKAGGNDFMLRPYVDEEFYCRVNQNLDTLDQIKAARRWGGISGANKVA</sequence>
<feature type="domain" description="Response regulatory" evidence="5">
    <location>
        <begin position="19"/>
        <end position="134"/>
    </location>
</feature>
<dbReference type="AlphaFoldDB" id="A0A317PI05"/>
<dbReference type="EMBL" id="QGTR01000004">
    <property type="protein sequence ID" value="PWV99020.1"/>
    <property type="molecule type" value="Genomic_DNA"/>
</dbReference>
<reference evidence="6 7" key="1">
    <citation type="submission" date="2018-05" db="EMBL/GenBank/DDBJ databases">
        <title>Genomic Encyclopedia of Type Strains, Phase IV (KMG-IV): sequencing the most valuable type-strain genomes for metagenomic binning, comparative biology and taxonomic classification.</title>
        <authorList>
            <person name="Goeker M."/>
        </authorList>
    </citation>
    <scope>NUCLEOTIDE SEQUENCE [LARGE SCALE GENOMIC DNA]</scope>
    <source>
        <strain evidence="6 7">DSM 16791</strain>
    </source>
</reference>
<feature type="modified residue" description="4-aspartylphosphate" evidence="4">
    <location>
        <position position="192"/>
    </location>
</feature>
<dbReference type="SMART" id="SM00448">
    <property type="entry name" value="REC"/>
    <property type="match status" value="2"/>
</dbReference>
<dbReference type="PANTHER" id="PTHR44591:SF3">
    <property type="entry name" value="RESPONSE REGULATORY DOMAIN-CONTAINING PROTEIN"/>
    <property type="match status" value="1"/>
</dbReference>
<keyword evidence="3" id="KW-0804">Transcription</keyword>
<evidence type="ECO:0000256" key="4">
    <source>
        <dbReference type="PROSITE-ProRule" id="PRU00169"/>
    </source>
</evidence>
<feature type="domain" description="Response regulatory" evidence="5">
    <location>
        <begin position="142"/>
        <end position="259"/>
    </location>
</feature>
<evidence type="ECO:0000313" key="7">
    <source>
        <dbReference type="Proteomes" id="UP000246352"/>
    </source>
</evidence>
<dbReference type="CDD" id="cd17544">
    <property type="entry name" value="REC_2_GGDEF"/>
    <property type="match status" value="1"/>
</dbReference>
<keyword evidence="2" id="KW-0805">Transcription regulation</keyword>
<name>A0A317PI05_9HYPH</name>
<dbReference type="Proteomes" id="UP000246352">
    <property type="component" value="Unassembled WGS sequence"/>
</dbReference>
<proteinExistence type="predicted"/>
<dbReference type="PANTHER" id="PTHR44591">
    <property type="entry name" value="STRESS RESPONSE REGULATOR PROTEIN 1"/>
    <property type="match status" value="1"/>
</dbReference>
<evidence type="ECO:0000256" key="1">
    <source>
        <dbReference type="ARBA" id="ARBA00022553"/>
    </source>
</evidence>
<dbReference type="PROSITE" id="PS50110">
    <property type="entry name" value="RESPONSE_REGULATORY"/>
    <property type="match status" value="2"/>
</dbReference>
<dbReference type="SUPFAM" id="SSF52172">
    <property type="entry name" value="CheY-like"/>
    <property type="match status" value="2"/>
</dbReference>
<evidence type="ECO:0000256" key="3">
    <source>
        <dbReference type="ARBA" id="ARBA00023163"/>
    </source>
</evidence>
<comment type="caution">
    <text evidence="4">Lacks conserved residue(s) required for the propagation of feature annotation.</text>
</comment>
<dbReference type="InterPro" id="IPR001789">
    <property type="entry name" value="Sig_transdc_resp-reg_receiver"/>
</dbReference>